<accession>A0A5B7F509</accession>
<organism evidence="1 2">
    <name type="scientific">Portunus trituberculatus</name>
    <name type="common">Swimming crab</name>
    <name type="synonym">Neptunus trituberculatus</name>
    <dbReference type="NCBI Taxonomy" id="210409"/>
    <lineage>
        <taxon>Eukaryota</taxon>
        <taxon>Metazoa</taxon>
        <taxon>Ecdysozoa</taxon>
        <taxon>Arthropoda</taxon>
        <taxon>Crustacea</taxon>
        <taxon>Multicrustacea</taxon>
        <taxon>Malacostraca</taxon>
        <taxon>Eumalacostraca</taxon>
        <taxon>Eucarida</taxon>
        <taxon>Decapoda</taxon>
        <taxon>Pleocyemata</taxon>
        <taxon>Brachyura</taxon>
        <taxon>Eubrachyura</taxon>
        <taxon>Portunoidea</taxon>
        <taxon>Portunidae</taxon>
        <taxon>Portuninae</taxon>
        <taxon>Portunus</taxon>
    </lineage>
</organism>
<reference evidence="1 2" key="1">
    <citation type="submission" date="2019-05" db="EMBL/GenBank/DDBJ databases">
        <title>Another draft genome of Portunus trituberculatus and its Hox gene families provides insights of decapod evolution.</title>
        <authorList>
            <person name="Jeong J.-H."/>
            <person name="Song I."/>
            <person name="Kim S."/>
            <person name="Choi T."/>
            <person name="Kim D."/>
            <person name="Ryu S."/>
            <person name="Kim W."/>
        </authorList>
    </citation>
    <scope>NUCLEOTIDE SEQUENCE [LARGE SCALE GENOMIC DNA]</scope>
    <source>
        <tissue evidence="1">Muscle</tissue>
    </source>
</reference>
<comment type="caution">
    <text evidence="1">The sequence shown here is derived from an EMBL/GenBank/DDBJ whole genome shotgun (WGS) entry which is preliminary data.</text>
</comment>
<dbReference type="EMBL" id="VSRR010004440">
    <property type="protein sequence ID" value="MPC39684.1"/>
    <property type="molecule type" value="Genomic_DNA"/>
</dbReference>
<dbReference type="AlphaFoldDB" id="A0A5B7F509"/>
<evidence type="ECO:0000313" key="1">
    <source>
        <dbReference type="EMBL" id="MPC39684.1"/>
    </source>
</evidence>
<keyword evidence="2" id="KW-1185">Reference proteome</keyword>
<protein>
    <submittedName>
        <fullName evidence="1">Uncharacterized protein</fullName>
    </submittedName>
</protein>
<gene>
    <name evidence="1" type="ORF">E2C01_033229</name>
</gene>
<proteinExistence type="predicted"/>
<sequence>MLKCSLTVTSRNKAGINMKVMHNYTLVITLPEGLSPHKDPICAVQGVEDMAATRIQHDQGNYGAYL</sequence>
<name>A0A5B7F509_PORTR</name>
<dbReference type="Proteomes" id="UP000324222">
    <property type="component" value="Unassembled WGS sequence"/>
</dbReference>
<evidence type="ECO:0000313" key="2">
    <source>
        <dbReference type="Proteomes" id="UP000324222"/>
    </source>
</evidence>